<sequence>MDRPMVVGKYGIISNGNPSKPTKIFPLWKILKTPASHAEKSNRNADDNDKQKSLSVKVKETSVRRVKETALSKKVLRSQVKKVGTHNLPHIEPEPRDPNGEMETASCLATNESDDLSYTSLKCNNHGITDSKPGVQLKKKYKEGNDFKVANSSVMKNSISLCQTTNRCWEELSEDAVDCRVETNEMNNAKRCSEKHHRVYWSSGKDECDLLFECNRFLIKGLQSEGEAVGNESVSFRGRCVLHATSHMFMPEGDSESLQPGEKFMTCARTEGYKGRKREGFLHNNPRDANGNAGCLVPQEQLNAWLHIHRQKPQRKGRPKLSSSIVDSDCRKAYARYKQSKGWKHLVVYKSGIHALGLYTSHFISRGAMVVEYVGEIVGLRVADRRENEYHSGKKLQHKSACYFFRIDKEHIIDATRKGGIARFVNHSCQPNCVARVISVRNDKKVIFFAQRDIYPGEEITYDYHFNHEDEGEKIACYCNSKNCRRYLN</sequence>
<accession>A0ABR0XSY6</accession>
<protein>
    <recommendedName>
        <fullName evidence="11">Histone-lysine N-methyltransferase</fullName>
    </recommendedName>
</protein>
<keyword evidence="1" id="KW-0489">Methyltransferase</keyword>
<evidence type="ECO:0000313" key="10">
    <source>
        <dbReference type="Proteomes" id="UP001318860"/>
    </source>
</evidence>
<evidence type="ECO:0000256" key="2">
    <source>
        <dbReference type="ARBA" id="ARBA00022679"/>
    </source>
</evidence>
<proteinExistence type="predicted"/>
<feature type="compositionally biased region" description="Basic and acidic residues" evidence="6">
    <location>
        <begin position="89"/>
        <end position="99"/>
    </location>
</feature>
<evidence type="ECO:0000256" key="4">
    <source>
        <dbReference type="ARBA" id="ARBA00023015"/>
    </source>
</evidence>
<dbReference type="EMBL" id="JABTTQ020000002">
    <property type="protein sequence ID" value="KAK6162125.1"/>
    <property type="molecule type" value="Genomic_DNA"/>
</dbReference>
<feature type="domain" description="Post-SET" evidence="8">
    <location>
        <begin position="473"/>
        <end position="489"/>
    </location>
</feature>
<comment type="caution">
    <text evidence="9">The sequence shown here is derived from an EMBL/GenBank/DDBJ whole genome shotgun (WGS) entry which is preliminary data.</text>
</comment>
<feature type="compositionally biased region" description="Basic and acidic residues" evidence="6">
    <location>
        <begin position="37"/>
        <end position="56"/>
    </location>
</feature>
<dbReference type="PANTHER" id="PTHR45838">
    <property type="entry name" value="HISTONE-LYSINE-N-METHYLTRANSFERASE 2 KMT2 FAMILY MEMBER"/>
    <property type="match status" value="1"/>
</dbReference>
<evidence type="ECO:0000256" key="5">
    <source>
        <dbReference type="ARBA" id="ARBA00023163"/>
    </source>
</evidence>
<reference evidence="9 10" key="1">
    <citation type="journal article" date="2021" name="Comput. Struct. Biotechnol. J.">
        <title>De novo genome assembly of the potent medicinal plant Rehmannia glutinosa using nanopore technology.</title>
        <authorList>
            <person name="Ma L."/>
            <person name="Dong C."/>
            <person name="Song C."/>
            <person name="Wang X."/>
            <person name="Zheng X."/>
            <person name="Niu Y."/>
            <person name="Chen S."/>
            <person name="Feng W."/>
        </authorList>
    </citation>
    <scope>NUCLEOTIDE SEQUENCE [LARGE SCALE GENOMIC DNA]</scope>
    <source>
        <strain evidence="9">DH-2019</strain>
    </source>
</reference>
<dbReference type="SMART" id="SM00317">
    <property type="entry name" value="SET"/>
    <property type="match status" value="1"/>
</dbReference>
<evidence type="ECO:0000256" key="1">
    <source>
        <dbReference type="ARBA" id="ARBA00022603"/>
    </source>
</evidence>
<evidence type="ECO:0000256" key="6">
    <source>
        <dbReference type="SAM" id="MobiDB-lite"/>
    </source>
</evidence>
<evidence type="ECO:0000313" key="9">
    <source>
        <dbReference type="EMBL" id="KAK6162125.1"/>
    </source>
</evidence>
<dbReference type="Pfam" id="PF00856">
    <property type="entry name" value="SET"/>
    <property type="match status" value="1"/>
</dbReference>
<dbReference type="PANTHER" id="PTHR45838:SF4">
    <property type="entry name" value="HISTONE-LYSINE N-METHYLTRANSFERASE TRITHORAX"/>
    <property type="match status" value="1"/>
</dbReference>
<feature type="region of interest" description="Disordered" evidence="6">
    <location>
        <begin position="36"/>
        <end position="56"/>
    </location>
</feature>
<feature type="domain" description="SET" evidence="7">
    <location>
        <begin position="344"/>
        <end position="465"/>
    </location>
</feature>
<keyword evidence="2" id="KW-0808">Transferase</keyword>
<dbReference type="Proteomes" id="UP001318860">
    <property type="component" value="Unassembled WGS sequence"/>
</dbReference>
<organism evidence="9 10">
    <name type="scientific">Rehmannia glutinosa</name>
    <name type="common">Chinese foxglove</name>
    <dbReference type="NCBI Taxonomy" id="99300"/>
    <lineage>
        <taxon>Eukaryota</taxon>
        <taxon>Viridiplantae</taxon>
        <taxon>Streptophyta</taxon>
        <taxon>Embryophyta</taxon>
        <taxon>Tracheophyta</taxon>
        <taxon>Spermatophyta</taxon>
        <taxon>Magnoliopsida</taxon>
        <taxon>eudicotyledons</taxon>
        <taxon>Gunneridae</taxon>
        <taxon>Pentapetalae</taxon>
        <taxon>asterids</taxon>
        <taxon>lamiids</taxon>
        <taxon>Lamiales</taxon>
        <taxon>Orobanchaceae</taxon>
        <taxon>Rehmannieae</taxon>
        <taxon>Rehmannia</taxon>
    </lineage>
</organism>
<dbReference type="InterPro" id="IPR001214">
    <property type="entry name" value="SET_dom"/>
</dbReference>
<dbReference type="Gene3D" id="2.170.270.10">
    <property type="entry name" value="SET domain"/>
    <property type="match status" value="1"/>
</dbReference>
<dbReference type="InterPro" id="IPR046341">
    <property type="entry name" value="SET_dom_sf"/>
</dbReference>
<evidence type="ECO:0000259" key="8">
    <source>
        <dbReference type="PROSITE" id="PS50868"/>
    </source>
</evidence>
<dbReference type="PROSITE" id="PS50868">
    <property type="entry name" value="POST_SET"/>
    <property type="match status" value="1"/>
</dbReference>
<dbReference type="CDD" id="cd10518">
    <property type="entry name" value="SET_SETD1-like"/>
    <property type="match status" value="1"/>
</dbReference>
<dbReference type="SUPFAM" id="SSF82199">
    <property type="entry name" value="SET domain"/>
    <property type="match status" value="1"/>
</dbReference>
<gene>
    <name evidence="9" type="ORF">DH2020_001966</name>
</gene>
<evidence type="ECO:0000256" key="3">
    <source>
        <dbReference type="ARBA" id="ARBA00022691"/>
    </source>
</evidence>
<name>A0ABR0XSY6_REHGL</name>
<keyword evidence="5" id="KW-0804">Transcription</keyword>
<evidence type="ECO:0008006" key="11">
    <source>
        <dbReference type="Google" id="ProtNLM"/>
    </source>
</evidence>
<feature type="region of interest" description="Disordered" evidence="6">
    <location>
        <begin position="83"/>
        <end position="103"/>
    </location>
</feature>
<keyword evidence="4" id="KW-0805">Transcription regulation</keyword>
<keyword evidence="3" id="KW-0949">S-adenosyl-L-methionine</keyword>
<dbReference type="PROSITE" id="PS50280">
    <property type="entry name" value="SET"/>
    <property type="match status" value="1"/>
</dbReference>
<dbReference type="SMART" id="SM00508">
    <property type="entry name" value="PostSET"/>
    <property type="match status" value="1"/>
</dbReference>
<evidence type="ECO:0000259" key="7">
    <source>
        <dbReference type="PROSITE" id="PS50280"/>
    </source>
</evidence>
<keyword evidence="10" id="KW-1185">Reference proteome</keyword>
<dbReference type="InterPro" id="IPR003616">
    <property type="entry name" value="Post-SET_dom"/>
</dbReference>